<dbReference type="EMBL" id="CP017707">
    <property type="protein sequence ID" value="AOZ51567.1"/>
    <property type="molecule type" value="Genomic_DNA"/>
</dbReference>
<comment type="similarity">
    <text evidence="1">Belongs to the bacterial ribosomal protein bL25 family.</text>
</comment>
<dbReference type="HAMAP" id="MF_01336">
    <property type="entry name" value="Ribosomal_bL25"/>
    <property type="match status" value="1"/>
</dbReference>
<dbReference type="InterPro" id="IPR020055">
    <property type="entry name" value="Ribosomal_bL25_short"/>
</dbReference>
<dbReference type="Gene3D" id="2.40.240.10">
    <property type="entry name" value="Ribosomal Protein L25, Chain P"/>
    <property type="match status" value="1"/>
</dbReference>
<dbReference type="NCBIfam" id="NF004612">
    <property type="entry name" value="PRK05943.1"/>
    <property type="match status" value="1"/>
</dbReference>
<dbReference type="PANTHER" id="PTHR33284">
    <property type="entry name" value="RIBOSOMAL PROTEIN L25/GLN-TRNA SYNTHETASE, ANTI-CODON-BINDING DOMAIN-CONTAINING PROTEIN"/>
    <property type="match status" value="1"/>
</dbReference>
<dbReference type="GO" id="GO:0003735">
    <property type="term" value="F:structural constituent of ribosome"/>
    <property type="evidence" value="ECO:0007669"/>
    <property type="project" value="InterPro"/>
</dbReference>
<dbReference type="KEGG" id="cvc:BKX93_17245"/>
<dbReference type="FunFam" id="2.40.240.10:FF:000002">
    <property type="entry name" value="50S ribosomal protein L25"/>
    <property type="match status" value="1"/>
</dbReference>
<evidence type="ECO:0000313" key="2">
    <source>
        <dbReference type="EMBL" id="AOZ51567.1"/>
    </source>
</evidence>
<keyword evidence="1" id="KW-0694">RNA-binding</keyword>
<dbReference type="GO" id="GO:0008097">
    <property type="term" value="F:5S rRNA binding"/>
    <property type="evidence" value="ECO:0007669"/>
    <property type="project" value="InterPro"/>
</dbReference>
<dbReference type="InterPro" id="IPR001021">
    <property type="entry name" value="Ribosomal_bL25_long"/>
</dbReference>
<name>A0A1D9LK10_9NEIS</name>
<keyword evidence="1" id="KW-0687">Ribonucleoprotein</keyword>
<dbReference type="GeneID" id="68842954"/>
<dbReference type="GO" id="GO:0022625">
    <property type="term" value="C:cytosolic large ribosomal subunit"/>
    <property type="evidence" value="ECO:0007669"/>
    <property type="project" value="TreeGrafter"/>
</dbReference>
<evidence type="ECO:0000256" key="1">
    <source>
        <dbReference type="HAMAP-Rule" id="MF_01336"/>
    </source>
</evidence>
<gene>
    <name evidence="1" type="primary">rplY</name>
    <name evidence="2" type="ORF">BKX93_17245</name>
</gene>
<organism evidence="2 3">
    <name type="scientific">Chromobacterium vaccinii</name>
    <dbReference type="NCBI Taxonomy" id="1108595"/>
    <lineage>
        <taxon>Bacteria</taxon>
        <taxon>Pseudomonadati</taxon>
        <taxon>Pseudomonadota</taxon>
        <taxon>Betaproteobacteria</taxon>
        <taxon>Neisseriales</taxon>
        <taxon>Chromobacteriaceae</taxon>
        <taxon>Chromobacterium</taxon>
    </lineage>
</organism>
<dbReference type="InterPro" id="IPR029751">
    <property type="entry name" value="Ribosomal_L25_dom"/>
</dbReference>
<evidence type="ECO:0000313" key="3">
    <source>
        <dbReference type="Proteomes" id="UP000178776"/>
    </source>
</evidence>
<dbReference type="Proteomes" id="UP000178776">
    <property type="component" value="Chromosome"/>
</dbReference>
<dbReference type="CDD" id="cd00495">
    <property type="entry name" value="Ribosomal_L25_TL5_CTC"/>
    <property type="match status" value="1"/>
</dbReference>
<keyword evidence="1 2" id="KW-0689">Ribosomal protein</keyword>
<dbReference type="Pfam" id="PF01386">
    <property type="entry name" value="Ribosomal_L25p"/>
    <property type="match status" value="1"/>
</dbReference>
<dbReference type="AlphaFoldDB" id="A0A1D9LK10"/>
<dbReference type="STRING" id="1108595.BKX93_17245"/>
<protein>
    <recommendedName>
        <fullName evidence="1">Large ribosomal subunit protein bL25</fullName>
    </recommendedName>
</protein>
<dbReference type="InterPro" id="IPR020930">
    <property type="entry name" value="Ribosomal_uL5_bac-type"/>
</dbReference>
<keyword evidence="1" id="KW-0699">rRNA-binding</keyword>
<reference evidence="2 3" key="1">
    <citation type="submission" date="2016-10" db="EMBL/GenBank/DDBJ databases">
        <title>Chromobacterium muskegensis sp. nov., an insecticidal bacterium isolated from Sphagnum bogs.</title>
        <authorList>
            <person name="Sparks M.E."/>
            <person name="Blackburn M.B."/>
            <person name="Gundersen-Rindal D.E."/>
            <person name="Mitchell A."/>
            <person name="Farrar R."/>
            <person name="Kuhar D."/>
        </authorList>
    </citation>
    <scope>NUCLEOTIDE SEQUENCE [LARGE SCALE GENOMIC DNA]</scope>
    <source>
        <strain evidence="2 3">21-1</strain>
    </source>
</reference>
<sequence>MSFELIASKRVDLGTGASRRLRHAGQVPAVVYGAGKEAVSLVLDHNTMYYALKNEGFHASVLDLVIDGQKEQVKVAAFQMHPYKQQVMHIDFARV</sequence>
<dbReference type="InterPro" id="IPR011035">
    <property type="entry name" value="Ribosomal_bL25/Gln-tRNA_synth"/>
</dbReference>
<dbReference type="GO" id="GO:0006412">
    <property type="term" value="P:translation"/>
    <property type="evidence" value="ECO:0007669"/>
    <property type="project" value="UniProtKB-UniRule"/>
</dbReference>
<dbReference type="SUPFAM" id="SSF50715">
    <property type="entry name" value="Ribosomal protein L25-like"/>
    <property type="match status" value="1"/>
</dbReference>
<accession>A0A1D9LK10</accession>
<dbReference type="NCBIfam" id="TIGR00731">
    <property type="entry name" value="bL25_bact_ctc"/>
    <property type="match status" value="1"/>
</dbReference>
<dbReference type="RefSeq" id="WP_046156691.1">
    <property type="nucleotide sequence ID" value="NZ_CP017707.1"/>
</dbReference>
<proteinExistence type="inferred from homology"/>
<dbReference type="InterPro" id="IPR020056">
    <property type="entry name" value="Rbsml_bL25/Gln-tRNA_synth_N"/>
</dbReference>
<dbReference type="PANTHER" id="PTHR33284:SF1">
    <property type="entry name" value="RIBOSOMAL PROTEIN L25_GLN-TRNA SYNTHETASE, ANTI-CODON-BINDING DOMAIN-CONTAINING PROTEIN"/>
    <property type="match status" value="1"/>
</dbReference>
<comment type="function">
    <text evidence="1">This is one of the proteins that binds to the 5S RNA in the ribosome where it forms part of the central protuberance.</text>
</comment>
<comment type="subunit">
    <text evidence="1">Part of the 50S ribosomal subunit; part of the 5S rRNA/L5/L18/L25 subcomplex. Contacts the 5S rRNA. Binds to the 5S rRNA independently of L5 and L18.</text>
</comment>